<dbReference type="InterPro" id="IPR021330">
    <property type="entry name" value="DUF2939"/>
</dbReference>
<evidence type="ECO:0000313" key="2">
    <source>
        <dbReference type="EMBL" id="OOV80527.1"/>
    </source>
</evidence>
<sequence length="227" mass="25596">MNKQNHILYYGLITILIIVMGWMIASPYWVLYQIRQAYEHNQPEKIAQYIDFAAVKSSLKPQVEDLIQQKTGLQHLPEFAQSWGGQLSTVISATLVDSLVNPTSIMLLLQGKALKESIQLPEITKLTNPSMISTGIELFTHAEKKVAEQPYASTPSKNDETATAVALKQSQPLEPKASYSAWNRFDLYVPLQGLSEAKYTVFSMQRRNWSWKIVEIQLPNAAQNNAS</sequence>
<keyword evidence="1" id="KW-0472">Membrane</keyword>
<proteinExistence type="predicted"/>
<organism evidence="2 3">
    <name type="scientific">Acinetobacter amyesii</name>
    <dbReference type="NCBI Taxonomy" id="2942470"/>
    <lineage>
        <taxon>Bacteria</taxon>
        <taxon>Pseudomonadati</taxon>
        <taxon>Pseudomonadota</taxon>
        <taxon>Gammaproteobacteria</taxon>
        <taxon>Moraxellales</taxon>
        <taxon>Moraxellaceae</taxon>
        <taxon>Acinetobacter</taxon>
    </lineage>
</organism>
<reference evidence="2 3" key="1">
    <citation type="submission" date="2017-02" db="EMBL/GenBank/DDBJ databases">
        <title>Acinetobacter sp. ANC 4945, whole genome shotgun sequencing project.</title>
        <authorList>
            <person name="Radolfova-Krizova L."/>
            <person name="Al Atrouni A."/>
            <person name="Nemec A."/>
        </authorList>
    </citation>
    <scope>NUCLEOTIDE SEQUENCE [LARGE SCALE GENOMIC DNA]</scope>
    <source>
        <strain evidence="2 3">ANC 4945</strain>
    </source>
</reference>
<gene>
    <name evidence="2" type="ORF">B1202_13440</name>
</gene>
<name>A0A1T1GSV9_9GAMM</name>
<dbReference type="AlphaFoldDB" id="A0A1T1GSV9"/>
<dbReference type="Proteomes" id="UP000191160">
    <property type="component" value="Unassembled WGS sequence"/>
</dbReference>
<evidence type="ECO:0000256" key="1">
    <source>
        <dbReference type="SAM" id="Phobius"/>
    </source>
</evidence>
<dbReference type="EMBL" id="MVKX01000009">
    <property type="protein sequence ID" value="OOV80527.1"/>
    <property type="molecule type" value="Genomic_DNA"/>
</dbReference>
<keyword evidence="1" id="KW-1133">Transmembrane helix</keyword>
<evidence type="ECO:0000313" key="3">
    <source>
        <dbReference type="Proteomes" id="UP000191160"/>
    </source>
</evidence>
<feature type="transmembrane region" description="Helical" evidence="1">
    <location>
        <begin position="7"/>
        <end position="31"/>
    </location>
</feature>
<evidence type="ECO:0008006" key="4">
    <source>
        <dbReference type="Google" id="ProtNLM"/>
    </source>
</evidence>
<comment type="caution">
    <text evidence="2">The sequence shown here is derived from an EMBL/GenBank/DDBJ whole genome shotgun (WGS) entry which is preliminary data.</text>
</comment>
<protein>
    <recommendedName>
        <fullName evidence="4">DUF2939 domain-containing protein</fullName>
    </recommendedName>
</protein>
<dbReference type="Pfam" id="PF11159">
    <property type="entry name" value="DUF2939"/>
    <property type="match status" value="1"/>
</dbReference>
<dbReference type="RefSeq" id="WP_078191117.1">
    <property type="nucleotide sequence ID" value="NZ_JAMCOZ010000001.1"/>
</dbReference>
<keyword evidence="3" id="KW-1185">Reference proteome</keyword>
<accession>A0A1T1GSV9</accession>
<keyword evidence="1" id="KW-0812">Transmembrane</keyword>